<keyword evidence="3 4" id="KW-0440">LIM domain</keyword>
<feature type="compositionally biased region" description="Acidic residues" evidence="5">
    <location>
        <begin position="663"/>
        <end position="678"/>
    </location>
</feature>
<dbReference type="AlphaFoldDB" id="A0A4Z2ITV5"/>
<dbReference type="CDD" id="cd09485">
    <property type="entry name" value="LIM_Eplin_alpha_beta"/>
    <property type="match status" value="1"/>
</dbReference>
<comment type="caution">
    <text evidence="7">The sequence shown here is derived from an EMBL/GenBank/DDBJ whole genome shotgun (WGS) entry which is preliminary data.</text>
</comment>
<dbReference type="OrthoDB" id="6129702at2759"/>
<feature type="compositionally biased region" description="Polar residues" evidence="5">
    <location>
        <begin position="409"/>
        <end position="424"/>
    </location>
</feature>
<reference evidence="7 8" key="1">
    <citation type="submission" date="2019-03" db="EMBL/GenBank/DDBJ databases">
        <title>First draft genome of Liparis tanakae, snailfish: a comprehensive survey of snailfish specific genes.</title>
        <authorList>
            <person name="Kim W."/>
            <person name="Song I."/>
            <person name="Jeong J.-H."/>
            <person name="Kim D."/>
            <person name="Kim S."/>
            <person name="Ryu S."/>
            <person name="Song J.Y."/>
            <person name="Lee S.K."/>
        </authorList>
    </citation>
    <scope>NUCLEOTIDE SEQUENCE [LARGE SCALE GENOMIC DNA]</scope>
    <source>
        <tissue evidence="7">Muscle</tissue>
    </source>
</reference>
<proteinExistence type="predicted"/>
<organism evidence="7 8">
    <name type="scientific">Liparis tanakae</name>
    <name type="common">Tanaka's snailfish</name>
    <dbReference type="NCBI Taxonomy" id="230148"/>
    <lineage>
        <taxon>Eukaryota</taxon>
        <taxon>Metazoa</taxon>
        <taxon>Chordata</taxon>
        <taxon>Craniata</taxon>
        <taxon>Vertebrata</taxon>
        <taxon>Euteleostomi</taxon>
        <taxon>Actinopterygii</taxon>
        <taxon>Neopterygii</taxon>
        <taxon>Teleostei</taxon>
        <taxon>Neoteleostei</taxon>
        <taxon>Acanthomorphata</taxon>
        <taxon>Eupercaria</taxon>
        <taxon>Perciformes</taxon>
        <taxon>Cottioidei</taxon>
        <taxon>Cottales</taxon>
        <taxon>Liparidae</taxon>
        <taxon>Liparis</taxon>
    </lineage>
</organism>
<dbReference type="InterPro" id="IPR028740">
    <property type="entry name" value="EPLIN_Lim_dom"/>
</dbReference>
<evidence type="ECO:0000259" key="6">
    <source>
        <dbReference type="PROSITE" id="PS50023"/>
    </source>
</evidence>
<keyword evidence="2 4" id="KW-0862">Zinc</keyword>
<feature type="compositionally biased region" description="Basic and acidic residues" evidence="5">
    <location>
        <begin position="441"/>
        <end position="455"/>
    </location>
</feature>
<name>A0A4Z2ITV5_9TELE</name>
<feature type="compositionally biased region" description="Basic and acidic residues" evidence="5">
    <location>
        <begin position="370"/>
        <end position="396"/>
    </location>
</feature>
<dbReference type="SMART" id="SM00132">
    <property type="entry name" value="LIM"/>
    <property type="match status" value="1"/>
</dbReference>
<feature type="compositionally biased region" description="Basic and acidic residues" evidence="5">
    <location>
        <begin position="194"/>
        <end position="203"/>
    </location>
</feature>
<dbReference type="InterPro" id="IPR001781">
    <property type="entry name" value="Znf_LIM"/>
</dbReference>
<accession>A0A4Z2ITV5</accession>
<evidence type="ECO:0000256" key="4">
    <source>
        <dbReference type="PROSITE-ProRule" id="PRU00125"/>
    </source>
</evidence>
<feature type="compositionally biased region" description="Low complexity" evidence="5">
    <location>
        <begin position="134"/>
        <end position="147"/>
    </location>
</feature>
<keyword evidence="8" id="KW-1185">Reference proteome</keyword>
<dbReference type="PROSITE" id="PS50023">
    <property type="entry name" value="LIM_DOMAIN_2"/>
    <property type="match status" value="1"/>
</dbReference>
<evidence type="ECO:0000256" key="3">
    <source>
        <dbReference type="ARBA" id="ARBA00023038"/>
    </source>
</evidence>
<evidence type="ECO:0000256" key="1">
    <source>
        <dbReference type="ARBA" id="ARBA00022723"/>
    </source>
</evidence>
<dbReference type="EMBL" id="SRLO01000047">
    <property type="protein sequence ID" value="TNN81315.1"/>
    <property type="molecule type" value="Genomic_DNA"/>
</dbReference>
<dbReference type="GO" id="GO:0046872">
    <property type="term" value="F:metal ion binding"/>
    <property type="evidence" value="ECO:0007669"/>
    <property type="project" value="UniProtKB-KW"/>
</dbReference>
<sequence length="695" mass="76939">MESGPFNRRTWAAQSLRVTAKELSISGRGKNNAIAERFSKYQRAAEVSSTEKKKGSSDSVSSSLRLGNLSALKKRWEQAQAKPSSVPPPSQSSTRSRPPALTRPPALARPAPIPESCPPLKSPGLPTDQGGQLAAGPVVQPAAVPEASEGEEQSGMDRTELTHLGRPEKLDEKVPTSPCASYEKPRVPLTNLKMKFERGEDTMGKGGRTTLRSTSSEDMDQHGPSVHDRVLESTSMKEKMAKYKAALFKQGTSPSGLDPEVPAPKTSALVNQNHNPAPEYNGESSEQPKASRKFSPPVKETCIACRKTVYPLERLMALQHVYHKSCFRCVHCNTKLSLGSYASLHGNVYCKPHFSQLFKAKGNYDEGFGHRPHKELWEPREDGDQGEEEVKPKEQEEPAVVTRPAESIPEQQETPTVETSQQVKVTDLTALLETRVQTHGRSGEKLESTEKLAEKRRLRVAWPPPADEGPSGTDALSPVTEGVSSGRPWRSKWPPGDEEPSSFQSSERAELKSLRRSSSLKERIRPFTVAPKPNLAANVGPREPRRPLKSLLEWRTSFEEKQSSGGGEPAKENEPEHQQEKQQENKEKMPQIQSQHTAEAISEEDTETEQQKERKKRGHRGKAAPEKTAVEGSSLQSISPEISQSPSPPLQPKQNRSSQDVGFWEEEKEGSDAEELSAEDIIKRNRYYDEEDSDS</sequence>
<keyword evidence="1 4" id="KW-0479">Metal-binding</keyword>
<protein>
    <submittedName>
        <fullName evidence="7">LIM domain and actin-binding protein 1</fullName>
    </submittedName>
</protein>
<feature type="compositionally biased region" description="Basic and acidic residues" evidence="5">
    <location>
        <begin position="507"/>
        <end position="525"/>
    </location>
</feature>
<feature type="region of interest" description="Disordered" evidence="5">
    <location>
        <begin position="250"/>
        <end position="293"/>
    </location>
</feature>
<dbReference type="Gene3D" id="2.10.110.10">
    <property type="entry name" value="Cysteine Rich Protein"/>
    <property type="match status" value="1"/>
</dbReference>
<dbReference type="Pfam" id="PF00412">
    <property type="entry name" value="LIM"/>
    <property type="match status" value="1"/>
</dbReference>
<dbReference type="PROSITE" id="PS00478">
    <property type="entry name" value="LIM_DOMAIN_1"/>
    <property type="match status" value="1"/>
</dbReference>
<feature type="compositionally biased region" description="Basic residues" evidence="5">
    <location>
        <begin position="613"/>
        <end position="622"/>
    </location>
</feature>
<feature type="compositionally biased region" description="Low complexity" evidence="5">
    <location>
        <begin position="633"/>
        <end position="645"/>
    </location>
</feature>
<feature type="domain" description="LIM zinc-binding" evidence="6">
    <location>
        <begin position="300"/>
        <end position="360"/>
    </location>
</feature>
<evidence type="ECO:0000313" key="7">
    <source>
        <dbReference type="EMBL" id="TNN81315.1"/>
    </source>
</evidence>
<dbReference type="PANTHER" id="PTHR24206">
    <property type="entry name" value="OS06G0237300 PROTEIN"/>
    <property type="match status" value="1"/>
</dbReference>
<feature type="region of interest" description="Disordered" evidence="5">
    <location>
        <begin position="370"/>
        <end position="678"/>
    </location>
</feature>
<feature type="region of interest" description="Disordered" evidence="5">
    <location>
        <begin position="44"/>
        <end position="227"/>
    </location>
</feature>
<feature type="compositionally biased region" description="Low complexity" evidence="5">
    <location>
        <begin position="91"/>
        <end position="110"/>
    </location>
</feature>
<evidence type="ECO:0000313" key="8">
    <source>
        <dbReference type="Proteomes" id="UP000314294"/>
    </source>
</evidence>
<dbReference type="Proteomes" id="UP000314294">
    <property type="component" value="Unassembled WGS sequence"/>
</dbReference>
<dbReference type="FunFam" id="2.10.110.10:FF:000002">
    <property type="entry name" value="LIM domain and actin-binding 1"/>
    <property type="match status" value="1"/>
</dbReference>
<feature type="compositionally biased region" description="Pro residues" evidence="5">
    <location>
        <begin position="111"/>
        <end position="121"/>
    </location>
</feature>
<evidence type="ECO:0000256" key="5">
    <source>
        <dbReference type="SAM" id="MobiDB-lite"/>
    </source>
</evidence>
<feature type="compositionally biased region" description="Basic and acidic residues" evidence="5">
    <location>
        <begin position="155"/>
        <end position="174"/>
    </location>
</feature>
<gene>
    <name evidence="7" type="primary">Lima1</name>
    <name evidence="7" type="ORF">EYF80_008375</name>
</gene>
<dbReference type="SUPFAM" id="SSF57716">
    <property type="entry name" value="Glucocorticoid receptor-like (DNA-binding domain)"/>
    <property type="match status" value="2"/>
</dbReference>
<feature type="compositionally biased region" description="Basic and acidic residues" evidence="5">
    <location>
        <begin position="569"/>
        <end position="589"/>
    </location>
</feature>
<evidence type="ECO:0000256" key="2">
    <source>
        <dbReference type="ARBA" id="ARBA00022833"/>
    </source>
</evidence>